<keyword evidence="7" id="KW-1185">Reference proteome</keyword>
<evidence type="ECO:0000256" key="3">
    <source>
        <dbReference type="ARBA" id="ARBA00022741"/>
    </source>
</evidence>
<dbReference type="Pfam" id="PF00005">
    <property type="entry name" value="ABC_tran"/>
    <property type="match status" value="1"/>
</dbReference>
<dbReference type="InterPro" id="IPR003439">
    <property type="entry name" value="ABC_transporter-like_ATP-bd"/>
</dbReference>
<dbReference type="RefSeq" id="WP_092560875.1">
    <property type="nucleotide sequence ID" value="NZ_FOYZ01000008.1"/>
</dbReference>
<dbReference type="InterPro" id="IPR003593">
    <property type="entry name" value="AAA+_ATPase"/>
</dbReference>
<gene>
    <name evidence="6" type="ORF">SAMN05661086_02294</name>
</gene>
<comment type="similarity">
    <text evidence="1">Belongs to the ABC transporter superfamily.</text>
</comment>
<dbReference type="EMBL" id="FOYZ01000008">
    <property type="protein sequence ID" value="SFR87769.1"/>
    <property type="molecule type" value="Genomic_DNA"/>
</dbReference>
<proteinExistence type="inferred from homology"/>
<keyword evidence="2" id="KW-0813">Transport</keyword>
<evidence type="ECO:0000313" key="7">
    <source>
        <dbReference type="Proteomes" id="UP000199659"/>
    </source>
</evidence>
<dbReference type="AlphaFoldDB" id="A0A1I6K970"/>
<dbReference type="SUPFAM" id="SSF52540">
    <property type="entry name" value="P-loop containing nucleoside triphosphate hydrolases"/>
    <property type="match status" value="1"/>
</dbReference>
<protein>
    <submittedName>
        <fullName evidence="6">ABC-2 type transport system ATP-binding protein</fullName>
    </submittedName>
</protein>
<dbReference type="PROSITE" id="PS50893">
    <property type="entry name" value="ABC_TRANSPORTER_2"/>
    <property type="match status" value="1"/>
</dbReference>
<evidence type="ECO:0000256" key="4">
    <source>
        <dbReference type="ARBA" id="ARBA00022840"/>
    </source>
</evidence>
<name>A0A1I6K970_9FIRM</name>
<reference evidence="6 7" key="1">
    <citation type="submission" date="2016-10" db="EMBL/GenBank/DDBJ databases">
        <authorList>
            <person name="de Groot N.N."/>
        </authorList>
    </citation>
    <scope>NUCLEOTIDE SEQUENCE [LARGE SCALE GENOMIC DNA]</scope>
    <source>
        <strain evidence="6 7">743A</strain>
    </source>
</reference>
<dbReference type="PANTHER" id="PTHR43335:SF8">
    <property type="entry name" value="ABC TRANSPORTER, ATP-BINDING PROTEIN"/>
    <property type="match status" value="1"/>
</dbReference>
<keyword evidence="4 6" id="KW-0067">ATP-binding</keyword>
<dbReference type="InterPro" id="IPR027417">
    <property type="entry name" value="P-loop_NTPase"/>
</dbReference>
<evidence type="ECO:0000256" key="1">
    <source>
        <dbReference type="ARBA" id="ARBA00005417"/>
    </source>
</evidence>
<dbReference type="PROSITE" id="PS00211">
    <property type="entry name" value="ABC_TRANSPORTER_1"/>
    <property type="match status" value="1"/>
</dbReference>
<sequence length="304" mass="34093">MKDIVLEMSNITKVYNGVKALDHVSIKIKRGEVYGLVGNNGAGKTTLMRLIAGQTELQEGTIKLFGETNEVMIRTSRRRMGVLIEEPGFYKNMTAAENLEYFRIQFGIPGKEVVSEVLKEVGLENTGKKKYKQFSLGMKQRLGIALALLHTPELLILDEPINGLDPAGIIEVRQTLLEINKRRNTTILIASHILAEMANIATTYGFLSNGKLLEEITAAELAEKCSVYLDIIVDDPKSMCILLEKEMHYKNFKVYPNQHIHLYEGLEESNRICELAVSNKIGVVGIVRQVVNLENYYMSIVEGC</sequence>
<keyword evidence="3" id="KW-0547">Nucleotide-binding</keyword>
<dbReference type="OrthoDB" id="9809205at2"/>
<feature type="domain" description="ABC transporter" evidence="5">
    <location>
        <begin position="6"/>
        <end position="234"/>
    </location>
</feature>
<dbReference type="SMART" id="SM00382">
    <property type="entry name" value="AAA"/>
    <property type="match status" value="1"/>
</dbReference>
<dbReference type="GO" id="GO:0016887">
    <property type="term" value="F:ATP hydrolysis activity"/>
    <property type="evidence" value="ECO:0007669"/>
    <property type="project" value="InterPro"/>
</dbReference>
<dbReference type="Gene3D" id="3.40.50.300">
    <property type="entry name" value="P-loop containing nucleotide triphosphate hydrolases"/>
    <property type="match status" value="1"/>
</dbReference>
<evidence type="ECO:0000313" key="6">
    <source>
        <dbReference type="EMBL" id="SFR87769.1"/>
    </source>
</evidence>
<dbReference type="InterPro" id="IPR017871">
    <property type="entry name" value="ABC_transporter-like_CS"/>
</dbReference>
<evidence type="ECO:0000256" key="2">
    <source>
        <dbReference type="ARBA" id="ARBA00022448"/>
    </source>
</evidence>
<dbReference type="GO" id="GO:0005524">
    <property type="term" value="F:ATP binding"/>
    <property type="evidence" value="ECO:0007669"/>
    <property type="project" value="UniProtKB-KW"/>
</dbReference>
<accession>A0A1I6K970</accession>
<dbReference type="Proteomes" id="UP000199659">
    <property type="component" value="Unassembled WGS sequence"/>
</dbReference>
<dbReference type="PANTHER" id="PTHR43335">
    <property type="entry name" value="ABC TRANSPORTER, ATP-BINDING PROTEIN"/>
    <property type="match status" value="1"/>
</dbReference>
<organism evidence="6 7">
    <name type="scientific">Anaeromicropila populeti</name>
    <dbReference type="NCBI Taxonomy" id="37658"/>
    <lineage>
        <taxon>Bacteria</taxon>
        <taxon>Bacillati</taxon>
        <taxon>Bacillota</taxon>
        <taxon>Clostridia</taxon>
        <taxon>Lachnospirales</taxon>
        <taxon>Lachnospiraceae</taxon>
        <taxon>Anaeromicropila</taxon>
    </lineage>
</organism>
<evidence type="ECO:0000259" key="5">
    <source>
        <dbReference type="PROSITE" id="PS50893"/>
    </source>
</evidence>
<dbReference type="STRING" id="37658.SAMN05661086_02294"/>